<gene>
    <name evidence="2" type="ORF">E2C01_038166</name>
</gene>
<dbReference type="Proteomes" id="UP000324222">
    <property type="component" value="Unassembled WGS sequence"/>
</dbReference>
<comment type="caution">
    <text evidence="2">The sequence shown here is derived from an EMBL/GenBank/DDBJ whole genome shotgun (WGS) entry which is preliminary data.</text>
</comment>
<reference evidence="2 3" key="1">
    <citation type="submission" date="2019-05" db="EMBL/GenBank/DDBJ databases">
        <title>Another draft genome of Portunus trituberculatus and its Hox gene families provides insights of decapod evolution.</title>
        <authorList>
            <person name="Jeong J.-H."/>
            <person name="Song I."/>
            <person name="Kim S."/>
            <person name="Choi T."/>
            <person name="Kim D."/>
            <person name="Ryu S."/>
            <person name="Kim W."/>
        </authorList>
    </citation>
    <scope>NUCLEOTIDE SEQUENCE [LARGE SCALE GENOMIC DNA]</scope>
    <source>
        <tissue evidence="2">Muscle</tissue>
    </source>
</reference>
<evidence type="ECO:0000313" key="3">
    <source>
        <dbReference type="Proteomes" id="UP000324222"/>
    </source>
</evidence>
<feature type="compositionally biased region" description="Acidic residues" evidence="1">
    <location>
        <begin position="47"/>
        <end position="70"/>
    </location>
</feature>
<proteinExistence type="predicted"/>
<name>A0A5B7FHB5_PORTR</name>
<keyword evidence="3" id="KW-1185">Reference proteome</keyword>
<accession>A0A5B7FHB5</accession>
<protein>
    <submittedName>
        <fullName evidence="2">Uncharacterized protein</fullName>
    </submittedName>
</protein>
<evidence type="ECO:0000313" key="2">
    <source>
        <dbReference type="EMBL" id="MPC44493.1"/>
    </source>
</evidence>
<sequence>MRRREERIGVGKSRRGGDASNSYSNKVRRGHKGGVTRIIGGASTDRVEEEEEEEEKEEEEEEEEKKEDEVDMVLRWRRCKDYGMGNDEADKK</sequence>
<feature type="region of interest" description="Disordered" evidence="1">
    <location>
        <begin position="1"/>
        <end position="70"/>
    </location>
</feature>
<organism evidence="2 3">
    <name type="scientific">Portunus trituberculatus</name>
    <name type="common">Swimming crab</name>
    <name type="synonym">Neptunus trituberculatus</name>
    <dbReference type="NCBI Taxonomy" id="210409"/>
    <lineage>
        <taxon>Eukaryota</taxon>
        <taxon>Metazoa</taxon>
        <taxon>Ecdysozoa</taxon>
        <taxon>Arthropoda</taxon>
        <taxon>Crustacea</taxon>
        <taxon>Multicrustacea</taxon>
        <taxon>Malacostraca</taxon>
        <taxon>Eumalacostraca</taxon>
        <taxon>Eucarida</taxon>
        <taxon>Decapoda</taxon>
        <taxon>Pleocyemata</taxon>
        <taxon>Brachyura</taxon>
        <taxon>Eubrachyura</taxon>
        <taxon>Portunoidea</taxon>
        <taxon>Portunidae</taxon>
        <taxon>Portuninae</taxon>
        <taxon>Portunus</taxon>
    </lineage>
</organism>
<dbReference type="EMBL" id="VSRR010006308">
    <property type="protein sequence ID" value="MPC44493.1"/>
    <property type="molecule type" value="Genomic_DNA"/>
</dbReference>
<dbReference type="AlphaFoldDB" id="A0A5B7FHB5"/>
<evidence type="ECO:0000256" key="1">
    <source>
        <dbReference type="SAM" id="MobiDB-lite"/>
    </source>
</evidence>